<gene>
    <name evidence="1" type="ORF">SDC9_107840</name>
</gene>
<sequence>MPFLFFDIQIQLFKLMYSVRKLDLILTYWLKLRVIIFLARSYVNIARNDA</sequence>
<dbReference type="EMBL" id="VSSQ01018089">
    <property type="protein sequence ID" value="MPM60986.1"/>
    <property type="molecule type" value="Genomic_DNA"/>
</dbReference>
<name>A0A645B7F5_9ZZZZ</name>
<dbReference type="AlphaFoldDB" id="A0A645B7F5"/>
<accession>A0A645B7F5</accession>
<proteinExistence type="predicted"/>
<protein>
    <submittedName>
        <fullName evidence="1">Uncharacterized protein</fullName>
    </submittedName>
</protein>
<evidence type="ECO:0000313" key="1">
    <source>
        <dbReference type="EMBL" id="MPM60986.1"/>
    </source>
</evidence>
<comment type="caution">
    <text evidence="1">The sequence shown here is derived from an EMBL/GenBank/DDBJ whole genome shotgun (WGS) entry which is preliminary data.</text>
</comment>
<organism evidence="1">
    <name type="scientific">bioreactor metagenome</name>
    <dbReference type="NCBI Taxonomy" id="1076179"/>
    <lineage>
        <taxon>unclassified sequences</taxon>
        <taxon>metagenomes</taxon>
        <taxon>ecological metagenomes</taxon>
    </lineage>
</organism>
<reference evidence="1" key="1">
    <citation type="submission" date="2019-08" db="EMBL/GenBank/DDBJ databases">
        <authorList>
            <person name="Kucharzyk K."/>
            <person name="Murdoch R.W."/>
            <person name="Higgins S."/>
            <person name="Loffler F."/>
        </authorList>
    </citation>
    <scope>NUCLEOTIDE SEQUENCE</scope>
</reference>